<comment type="caution">
    <text evidence="3">The sequence shown here is derived from an EMBL/GenBank/DDBJ whole genome shotgun (WGS) entry which is preliminary data.</text>
</comment>
<organism evidence="3 4">
    <name type="scientific">Cohnella rhizosphaerae</name>
    <dbReference type="NCBI Taxonomy" id="1457232"/>
    <lineage>
        <taxon>Bacteria</taxon>
        <taxon>Bacillati</taxon>
        <taxon>Bacillota</taxon>
        <taxon>Bacilli</taxon>
        <taxon>Bacillales</taxon>
        <taxon>Paenibacillaceae</taxon>
        <taxon>Cohnella</taxon>
    </lineage>
</organism>
<dbReference type="Proteomes" id="UP001153404">
    <property type="component" value="Unassembled WGS sequence"/>
</dbReference>
<dbReference type="Pfam" id="PF22725">
    <property type="entry name" value="GFO_IDH_MocA_C3"/>
    <property type="match status" value="1"/>
</dbReference>
<accession>A0A9X4QTW6</accession>
<dbReference type="Gene3D" id="3.30.360.10">
    <property type="entry name" value="Dihydrodipicolinate Reductase, domain 2"/>
    <property type="match status" value="1"/>
</dbReference>
<evidence type="ECO:0000259" key="2">
    <source>
        <dbReference type="Pfam" id="PF22725"/>
    </source>
</evidence>
<dbReference type="GO" id="GO:0000166">
    <property type="term" value="F:nucleotide binding"/>
    <property type="evidence" value="ECO:0007669"/>
    <property type="project" value="InterPro"/>
</dbReference>
<evidence type="ECO:0000259" key="1">
    <source>
        <dbReference type="Pfam" id="PF01408"/>
    </source>
</evidence>
<dbReference type="InterPro" id="IPR055170">
    <property type="entry name" value="GFO_IDH_MocA-like_dom"/>
</dbReference>
<dbReference type="Pfam" id="PF01408">
    <property type="entry name" value="GFO_IDH_MocA"/>
    <property type="match status" value="1"/>
</dbReference>
<proteinExistence type="predicted"/>
<gene>
    <name evidence="3" type="ORF">OMP40_21260</name>
</gene>
<dbReference type="InterPro" id="IPR052515">
    <property type="entry name" value="Gfo/Idh/MocA_Oxidoreductase"/>
</dbReference>
<dbReference type="InterPro" id="IPR036291">
    <property type="entry name" value="NAD(P)-bd_dom_sf"/>
</dbReference>
<dbReference type="SUPFAM" id="SSF51735">
    <property type="entry name" value="NAD(P)-binding Rossmann-fold domains"/>
    <property type="match status" value="1"/>
</dbReference>
<evidence type="ECO:0000313" key="4">
    <source>
        <dbReference type="Proteomes" id="UP001153404"/>
    </source>
</evidence>
<dbReference type="SUPFAM" id="SSF55347">
    <property type="entry name" value="Glyceraldehyde-3-phosphate dehydrogenase-like, C-terminal domain"/>
    <property type="match status" value="1"/>
</dbReference>
<dbReference type="PANTHER" id="PTHR43249:SF1">
    <property type="entry name" value="D-GLUCOSIDE 3-DEHYDROGENASE"/>
    <property type="match status" value="1"/>
</dbReference>
<protein>
    <submittedName>
        <fullName evidence="3">Gfo/Idh/MocA family oxidoreductase</fullName>
    </submittedName>
</protein>
<keyword evidence="4" id="KW-1185">Reference proteome</keyword>
<sequence>MNIGIIGIGVIGLRHIGNLIKRDDVRIAAVCGTDAGKTARIAGEYGAESFTDYRLLFERTPLDAVFVCTPPGVRKGPILEAARRGIACFVEKPPARSVSEAEEIAAIVRESGIVCAVGFMYRYAGAVAMARELIRSSGAPVPIVRSVHACAAGLPEAPTPRWLLDKAKSGGPMFDQAIHLIDAARYIAGAQGGEVEAIHAFGANVQRPKSGDYTVEDNFVVNLAYAHGTVQTHTHSWGVERPRVEIELLGRDYRLTVDLSRLGSRLYGDFRGEEVSAHFPEENMYVDEAAAFLEAVRSGDPSGIRSSYADAAKSLELVVRANESADERRAIRL</sequence>
<dbReference type="EMBL" id="JAPDIA010000007">
    <property type="protein sequence ID" value="MDG0811616.1"/>
    <property type="molecule type" value="Genomic_DNA"/>
</dbReference>
<dbReference type="PANTHER" id="PTHR43249">
    <property type="entry name" value="UDP-N-ACETYL-2-AMINO-2-DEOXY-D-GLUCURONATE OXIDASE"/>
    <property type="match status" value="1"/>
</dbReference>
<dbReference type="InterPro" id="IPR000683">
    <property type="entry name" value="Gfo/Idh/MocA-like_OxRdtase_N"/>
</dbReference>
<evidence type="ECO:0000313" key="3">
    <source>
        <dbReference type="EMBL" id="MDG0811616.1"/>
    </source>
</evidence>
<reference evidence="3" key="1">
    <citation type="submission" date="2022-10" db="EMBL/GenBank/DDBJ databases">
        <title>Comparative genomic analysis of Cohnella hashimotonis sp. nov., isolated from the International Space Station.</title>
        <authorList>
            <person name="Simpson A."/>
            <person name="Venkateswaran K."/>
        </authorList>
    </citation>
    <scope>NUCLEOTIDE SEQUENCE</scope>
    <source>
        <strain evidence="3">DSM 28161</strain>
    </source>
</reference>
<dbReference type="RefSeq" id="WP_277534340.1">
    <property type="nucleotide sequence ID" value="NZ_JAPDIA010000007.1"/>
</dbReference>
<dbReference type="AlphaFoldDB" id="A0A9X4QTW6"/>
<feature type="domain" description="GFO/IDH/MocA-like oxidoreductase" evidence="2">
    <location>
        <begin position="154"/>
        <end position="252"/>
    </location>
</feature>
<name>A0A9X4QTW6_9BACL</name>
<feature type="domain" description="Gfo/Idh/MocA-like oxidoreductase N-terminal" evidence="1">
    <location>
        <begin position="1"/>
        <end position="119"/>
    </location>
</feature>
<dbReference type="Gene3D" id="3.40.50.720">
    <property type="entry name" value="NAD(P)-binding Rossmann-like Domain"/>
    <property type="match status" value="1"/>
</dbReference>